<dbReference type="RefSeq" id="XP_014147822.1">
    <property type="nucleotide sequence ID" value="XM_014292347.1"/>
</dbReference>
<keyword evidence="2" id="KW-1133">Transmembrane helix</keyword>
<keyword evidence="2" id="KW-0812">Transmembrane</keyword>
<feature type="compositionally biased region" description="Low complexity" evidence="1">
    <location>
        <begin position="262"/>
        <end position="275"/>
    </location>
</feature>
<sequence>MSILSPITSIPIFTHTITYNYIIKHAHLSSVLTPPTTLLPIAACASQEFPCNPPTGYNTTTCNALPFATTAPDCQPVPTSPPPTTCMNGQLSAMALPVILPQCNMGEIDNMCLLCTLYRNYQIPQPSCYRLLDGSQTTWEDPTDLEYAFIVLYTVFDSALFLVAGLFAVVAIPLALKLPNEKHQRTQFMLFTLAIIWNCGSWLVHSTVHGVAEKPMPAWKWLTITIVFHWGTMLASAVIVYCMFEIITLSYAYSKSEMRTTQPGVTTQPQGMGQPDGTQTSGEWGSRDMPLDTAAALWHSADVLRDEGVGVRDNEGVGVGVNEARVAHVEMAERALHVGSDTHAHEV</sequence>
<keyword evidence="2" id="KW-0472">Membrane</keyword>
<organism evidence="3 4">
    <name type="scientific">Sphaeroforma arctica JP610</name>
    <dbReference type="NCBI Taxonomy" id="667725"/>
    <lineage>
        <taxon>Eukaryota</taxon>
        <taxon>Ichthyosporea</taxon>
        <taxon>Ichthyophonida</taxon>
        <taxon>Sphaeroforma</taxon>
    </lineage>
</organism>
<gene>
    <name evidence="3" type="ORF">SARC_13521</name>
</gene>
<keyword evidence="4" id="KW-1185">Reference proteome</keyword>
<protein>
    <submittedName>
        <fullName evidence="3">Uncharacterized protein</fullName>
    </submittedName>
</protein>
<proteinExistence type="predicted"/>
<evidence type="ECO:0000313" key="3">
    <source>
        <dbReference type="EMBL" id="KNC73920.1"/>
    </source>
</evidence>
<feature type="transmembrane region" description="Helical" evidence="2">
    <location>
        <begin position="147"/>
        <end position="176"/>
    </location>
</feature>
<accession>A0A0L0FAY1</accession>
<dbReference type="EMBL" id="KQ244983">
    <property type="protein sequence ID" value="KNC73920.1"/>
    <property type="molecule type" value="Genomic_DNA"/>
</dbReference>
<evidence type="ECO:0000313" key="4">
    <source>
        <dbReference type="Proteomes" id="UP000054560"/>
    </source>
</evidence>
<feature type="transmembrane region" description="Helical" evidence="2">
    <location>
        <begin position="228"/>
        <end position="253"/>
    </location>
</feature>
<feature type="transmembrane region" description="Helical" evidence="2">
    <location>
        <begin position="188"/>
        <end position="208"/>
    </location>
</feature>
<dbReference type="GeneID" id="25914025"/>
<reference evidence="3 4" key="1">
    <citation type="submission" date="2011-02" db="EMBL/GenBank/DDBJ databases">
        <title>The Genome Sequence of Sphaeroforma arctica JP610.</title>
        <authorList>
            <consortium name="The Broad Institute Genome Sequencing Platform"/>
            <person name="Russ C."/>
            <person name="Cuomo C."/>
            <person name="Young S.K."/>
            <person name="Zeng Q."/>
            <person name="Gargeya S."/>
            <person name="Alvarado L."/>
            <person name="Berlin A."/>
            <person name="Chapman S.B."/>
            <person name="Chen Z."/>
            <person name="Freedman E."/>
            <person name="Gellesch M."/>
            <person name="Goldberg J."/>
            <person name="Griggs A."/>
            <person name="Gujja S."/>
            <person name="Heilman E."/>
            <person name="Heiman D."/>
            <person name="Howarth C."/>
            <person name="Mehta T."/>
            <person name="Neiman D."/>
            <person name="Pearson M."/>
            <person name="Roberts A."/>
            <person name="Saif S."/>
            <person name="Shea T."/>
            <person name="Shenoy N."/>
            <person name="Sisk P."/>
            <person name="Stolte C."/>
            <person name="Sykes S."/>
            <person name="White J."/>
            <person name="Yandava C."/>
            <person name="Burger G."/>
            <person name="Gray M.W."/>
            <person name="Holland P.W.H."/>
            <person name="King N."/>
            <person name="Lang F.B.F."/>
            <person name="Roger A.J."/>
            <person name="Ruiz-Trillo I."/>
            <person name="Haas B."/>
            <person name="Nusbaum C."/>
            <person name="Birren B."/>
        </authorList>
    </citation>
    <scope>NUCLEOTIDE SEQUENCE [LARGE SCALE GENOMIC DNA]</scope>
    <source>
        <strain evidence="3 4">JP610</strain>
    </source>
</reference>
<dbReference type="AlphaFoldDB" id="A0A0L0FAY1"/>
<name>A0A0L0FAY1_9EUKA</name>
<evidence type="ECO:0000256" key="1">
    <source>
        <dbReference type="SAM" id="MobiDB-lite"/>
    </source>
</evidence>
<dbReference type="Proteomes" id="UP000054560">
    <property type="component" value="Unassembled WGS sequence"/>
</dbReference>
<feature type="region of interest" description="Disordered" evidence="1">
    <location>
        <begin position="262"/>
        <end position="286"/>
    </location>
</feature>
<evidence type="ECO:0000256" key="2">
    <source>
        <dbReference type="SAM" id="Phobius"/>
    </source>
</evidence>